<gene>
    <name evidence="1" type="ORF">KDK92_05940</name>
</gene>
<name>A0A9J6NYZ3_9CLOT</name>
<reference evidence="1" key="1">
    <citation type="journal article" date="2021" name="mSystems">
        <title>Bacteria and Archaea Synergistically Convert Glycine Betaine to Biogenic Methane in the Formosa Cold Seep of the South China Sea.</title>
        <authorList>
            <person name="Li L."/>
            <person name="Zhang W."/>
            <person name="Zhang S."/>
            <person name="Song L."/>
            <person name="Sun Q."/>
            <person name="Zhang H."/>
            <person name="Xiang H."/>
            <person name="Dong X."/>
        </authorList>
    </citation>
    <scope>NUCLEOTIDE SEQUENCE</scope>
    <source>
        <strain evidence="1">ZWT</strain>
    </source>
</reference>
<dbReference type="Proteomes" id="UP001056429">
    <property type="component" value="Unassembled WGS sequence"/>
</dbReference>
<protein>
    <recommendedName>
        <fullName evidence="3">Integrase SAM-like N-terminal domain-containing protein</fullName>
    </recommendedName>
</protein>
<evidence type="ECO:0000313" key="1">
    <source>
        <dbReference type="EMBL" id="MCM1989276.1"/>
    </source>
</evidence>
<dbReference type="RefSeq" id="WP_250858271.1">
    <property type="nucleotide sequence ID" value="NZ_JAGSOJ010000001.1"/>
</dbReference>
<sequence length="204" mass="24478">MQIQPLKELLKDLELEIIRLGYTEGSMRFYRNRWTMLLKFAEEENEIYYSEKLGIDFIEKYFNILKKDFEGKLTQAEVQNLRIIRIIGDFQLHRTILRRYYKHKVILTDPYFSGINNRFYLHCVEKHYSAVTVDHYVKQSARFLDYVVPQRVKTCKEIILTLINDYIKTLAGYTSDLRTVISKTCALEVRITNKKWFKKSIDIP</sequence>
<organism evidence="1 2">
    <name type="scientific">Oceanirhabdus seepicola</name>
    <dbReference type="NCBI Taxonomy" id="2828781"/>
    <lineage>
        <taxon>Bacteria</taxon>
        <taxon>Bacillati</taxon>
        <taxon>Bacillota</taxon>
        <taxon>Clostridia</taxon>
        <taxon>Eubacteriales</taxon>
        <taxon>Clostridiaceae</taxon>
        <taxon>Oceanirhabdus</taxon>
    </lineage>
</organism>
<accession>A0A9J6NYZ3</accession>
<dbReference type="EMBL" id="JAGSOJ010000001">
    <property type="protein sequence ID" value="MCM1989276.1"/>
    <property type="molecule type" value="Genomic_DNA"/>
</dbReference>
<proteinExistence type="predicted"/>
<evidence type="ECO:0000313" key="2">
    <source>
        <dbReference type="Proteomes" id="UP001056429"/>
    </source>
</evidence>
<dbReference type="AlphaFoldDB" id="A0A9J6NYZ3"/>
<keyword evidence="2" id="KW-1185">Reference proteome</keyword>
<comment type="caution">
    <text evidence="1">The sequence shown here is derived from an EMBL/GenBank/DDBJ whole genome shotgun (WGS) entry which is preliminary data.</text>
</comment>
<reference evidence="1" key="2">
    <citation type="submission" date="2021-04" db="EMBL/GenBank/DDBJ databases">
        <authorList>
            <person name="Dong X."/>
        </authorList>
    </citation>
    <scope>NUCLEOTIDE SEQUENCE</scope>
    <source>
        <strain evidence="1">ZWT</strain>
    </source>
</reference>
<evidence type="ECO:0008006" key="3">
    <source>
        <dbReference type="Google" id="ProtNLM"/>
    </source>
</evidence>